<dbReference type="EMBL" id="CP001878">
    <property type="protein sequence ID" value="ADC48705.1"/>
    <property type="molecule type" value="Genomic_DNA"/>
</dbReference>
<dbReference type="HOGENOM" id="CLU_092720_3_0_9"/>
<comment type="subcellular location">
    <subcellularLocation>
        <location evidence="1">Membrane</location>
        <topology evidence="1">Multi-pass membrane protein</topology>
    </subcellularLocation>
</comment>
<keyword evidence="2 5" id="KW-0812">Transmembrane</keyword>
<feature type="transmembrane region" description="Helical" evidence="5">
    <location>
        <begin position="118"/>
        <end position="143"/>
    </location>
</feature>
<proteinExistence type="predicted"/>
<dbReference type="GO" id="GO:0009403">
    <property type="term" value="P:toxin biosynthetic process"/>
    <property type="evidence" value="ECO:0007669"/>
    <property type="project" value="InterPro"/>
</dbReference>
<dbReference type="InterPro" id="IPR003825">
    <property type="entry name" value="Colicin-V_CvpA"/>
</dbReference>
<evidence type="ECO:0000256" key="2">
    <source>
        <dbReference type="ARBA" id="ARBA00022692"/>
    </source>
</evidence>
<dbReference type="STRING" id="398511.BpOF4_03195"/>
<evidence type="ECO:0000256" key="4">
    <source>
        <dbReference type="ARBA" id="ARBA00023136"/>
    </source>
</evidence>
<reference evidence="6 7" key="1">
    <citation type="journal article" date="2011" name="Environ. Microbiol.">
        <title>Genome of alkaliphilic Bacillus pseudofirmus OF4 reveals adaptations that support the ability to grow in an external pH range from 7.5 to 11.4.</title>
        <authorList>
            <person name="Janto B."/>
            <person name="Ahmed A."/>
            <person name="Ito M."/>
            <person name="Liu J."/>
            <person name="Hicks D.B."/>
            <person name="Pagni S."/>
            <person name="Fackelmayer O.J."/>
            <person name="Smith T.A."/>
            <person name="Earl J."/>
            <person name="Elbourne L.D."/>
            <person name="Hassan K."/>
            <person name="Paulsen I.T."/>
            <person name="Kolsto A.B."/>
            <person name="Tourasse N.J."/>
            <person name="Ehrlich G.D."/>
            <person name="Boissy R."/>
            <person name="Ivey D.M."/>
            <person name="Li G."/>
            <person name="Xue Y."/>
            <person name="Ma Y."/>
            <person name="Hu F.Z."/>
            <person name="Krulwich T.A."/>
        </authorList>
    </citation>
    <scope>NUCLEOTIDE SEQUENCE [LARGE SCALE GENOMIC DNA]</scope>
    <source>
        <strain evidence="7">ATCC BAA-2126 / JCM 17055 / OF4</strain>
    </source>
</reference>
<organism evidence="6 7">
    <name type="scientific">Alkalihalophilus pseudofirmus (strain ATCC BAA-2126 / JCM 17055 / OF4)</name>
    <name type="common">Bacillus pseudofirmus</name>
    <dbReference type="NCBI Taxonomy" id="398511"/>
    <lineage>
        <taxon>Bacteria</taxon>
        <taxon>Bacillati</taxon>
        <taxon>Bacillota</taxon>
        <taxon>Bacilli</taxon>
        <taxon>Bacillales</taxon>
        <taxon>Bacillaceae</taxon>
        <taxon>Alkalihalophilus</taxon>
    </lineage>
</organism>
<evidence type="ECO:0000256" key="1">
    <source>
        <dbReference type="ARBA" id="ARBA00004141"/>
    </source>
</evidence>
<dbReference type="AlphaFoldDB" id="D3FWH3"/>
<evidence type="ECO:0000256" key="3">
    <source>
        <dbReference type="ARBA" id="ARBA00022989"/>
    </source>
</evidence>
<feature type="transmembrane region" description="Helical" evidence="5">
    <location>
        <begin position="77"/>
        <end position="98"/>
    </location>
</feature>
<gene>
    <name evidence="6" type="ordered locus">BpOF4_03195</name>
</gene>
<dbReference type="GO" id="GO:0016020">
    <property type="term" value="C:membrane"/>
    <property type="evidence" value="ECO:0007669"/>
    <property type="project" value="UniProtKB-SubCell"/>
</dbReference>
<accession>D3FWH3</accession>
<dbReference type="Proteomes" id="UP000001544">
    <property type="component" value="Chromosome"/>
</dbReference>
<dbReference type="PANTHER" id="PTHR37306">
    <property type="entry name" value="COLICIN V PRODUCTION PROTEIN"/>
    <property type="match status" value="1"/>
</dbReference>
<sequence>MLSFLILLLLLMSFFIGRRRGLILQLIHLVGFIVSLYVAYTYYQEVASYIQLWIPYPQFSQDSTVGMIINSFNGESVYYSGIAFAILFFGTKILLHIVGSMLDFVAHLPILRSINRLLGSIFCFVETYLILFILLYVAALLPVDLVQDQLQRSIVAQTMMNYTPFLSDWIRDLWIRNDLGA</sequence>
<name>D3FWH3_ALKPO</name>
<dbReference type="Pfam" id="PF02674">
    <property type="entry name" value="Colicin_V"/>
    <property type="match status" value="1"/>
</dbReference>
<evidence type="ECO:0000256" key="5">
    <source>
        <dbReference type="SAM" id="Phobius"/>
    </source>
</evidence>
<dbReference type="eggNOG" id="COG1286">
    <property type="taxonomic scope" value="Bacteria"/>
</dbReference>
<dbReference type="RefSeq" id="WP_012959982.1">
    <property type="nucleotide sequence ID" value="NC_013791.2"/>
</dbReference>
<protein>
    <recommendedName>
        <fullName evidence="8">Colicin V production protein</fullName>
    </recommendedName>
</protein>
<evidence type="ECO:0000313" key="7">
    <source>
        <dbReference type="Proteomes" id="UP000001544"/>
    </source>
</evidence>
<dbReference type="KEGG" id="bpf:BpOF4_03195"/>
<keyword evidence="4 5" id="KW-0472">Membrane</keyword>
<dbReference type="PANTHER" id="PTHR37306:SF1">
    <property type="entry name" value="COLICIN V PRODUCTION PROTEIN"/>
    <property type="match status" value="1"/>
</dbReference>
<keyword evidence="7" id="KW-1185">Reference proteome</keyword>
<evidence type="ECO:0008006" key="8">
    <source>
        <dbReference type="Google" id="ProtNLM"/>
    </source>
</evidence>
<feature type="transmembrane region" description="Helical" evidence="5">
    <location>
        <begin position="23"/>
        <end position="43"/>
    </location>
</feature>
<keyword evidence="3 5" id="KW-1133">Transmembrane helix</keyword>
<evidence type="ECO:0000313" key="6">
    <source>
        <dbReference type="EMBL" id="ADC48705.1"/>
    </source>
</evidence>